<name>W7HU30_9PEZI</name>
<dbReference type="HOGENOM" id="CLU_915192_0_0_1"/>
<sequence>MLDPAQTEVVSRAALAPPESPARAHPPPAVDWSSILGYTIDDDGDVEISGGDTDAAGDDDDDDDDVKPAEVEFHLFAPARDAPASSAQKFVLPPTPPPELGPDIAAVGLPGDLPQVAYFTDKDIEIAHATHRPSTYYLTPPLEEGGDRAAQIRASVVSGEEVVHASTERWPGCELPWRITHLSLEGSKDSSANTPSSSSLSLVDMAVLRANDGRKRHRPNKKRRIILRKRRVVEETKAPKNATKKKTKAKNKAVVKRTEQEDREKRTRLNRLKKVRRKLKLKDKPAAE</sequence>
<evidence type="ECO:0000256" key="1">
    <source>
        <dbReference type="SAM" id="MobiDB-lite"/>
    </source>
</evidence>
<feature type="region of interest" description="Disordered" evidence="1">
    <location>
        <begin position="1"/>
        <end position="67"/>
    </location>
</feature>
<feature type="compositionally biased region" description="Acidic residues" evidence="1">
    <location>
        <begin position="55"/>
        <end position="65"/>
    </location>
</feature>
<dbReference type="Proteomes" id="UP000024837">
    <property type="component" value="Unassembled WGS sequence"/>
</dbReference>
<gene>
    <name evidence="2" type="ORF">DRE_03296</name>
</gene>
<dbReference type="Pfam" id="PF09428">
    <property type="entry name" value="DUF2011"/>
    <property type="match status" value="1"/>
</dbReference>
<protein>
    <submittedName>
        <fullName evidence="2">Uncharacterized protein</fullName>
    </submittedName>
</protein>
<dbReference type="InterPro" id="IPR018555">
    <property type="entry name" value="C630.06c-like"/>
</dbReference>
<feature type="region of interest" description="Disordered" evidence="1">
    <location>
        <begin position="232"/>
        <end position="288"/>
    </location>
</feature>
<reference evidence="2 3" key="1">
    <citation type="submission" date="2013-05" db="EMBL/GenBank/DDBJ databases">
        <title>Drechslerella stenobrocha genome reveals carnivorous origination and mechanical trapping mechanism of predatory fungi.</title>
        <authorList>
            <person name="Liu X."/>
            <person name="Zhang W."/>
            <person name="Liu K."/>
        </authorList>
    </citation>
    <scope>NUCLEOTIDE SEQUENCE [LARGE SCALE GENOMIC DNA]</scope>
    <source>
        <strain evidence="2 3">248</strain>
    </source>
</reference>
<dbReference type="AlphaFoldDB" id="W7HU30"/>
<feature type="compositionally biased region" description="Basic residues" evidence="1">
    <location>
        <begin position="242"/>
        <end position="255"/>
    </location>
</feature>
<feature type="compositionally biased region" description="Basic and acidic residues" evidence="1">
    <location>
        <begin position="256"/>
        <end position="267"/>
    </location>
</feature>
<evidence type="ECO:0000313" key="2">
    <source>
        <dbReference type="EMBL" id="EWC47676.1"/>
    </source>
</evidence>
<keyword evidence="3" id="KW-1185">Reference proteome</keyword>
<dbReference type="EMBL" id="KI966409">
    <property type="protein sequence ID" value="EWC47676.1"/>
    <property type="molecule type" value="Genomic_DNA"/>
</dbReference>
<evidence type="ECO:0000313" key="3">
    <source>
        <dbReference type="Proteomes" id="UP000024837"/>
    </source>
</evidence>
<feature type="compositionally biased region" description="Pro residues" evidence="1">
    <location>
        <begin position="18"/>
        <end position="29"/>
    </location>
</feature>
<feature type="compositionally biased region" description="Basic residues" evidence="1">
    <location>
        <begin position="268"/>
        <end position="281"/>
    </location>
</feature>
<dbReference type="OrthoDB" id="5425061at2759"/>
<organism evidence="2 3">
    <name type="scientific">Drechslerella stenobrocha 248</name>
    <dbReference type="NCBI Taxonomy" id="1043628"/>
    <lineage>
        <taxon>Eukaryota</taxon>
        <taxon>Fungi</taxon>
        <taxon>Dikarya</taxon>
        <taxon>Ascomycota</taxon>
        <taxon>Pezizomycotina</taxon>
        <taxon>Orbiliomycetes</taxon>
        <taxon>Orbiliales</taxon>
        <taxon>Orbiliaceae</taxon>
        <taxon>Drechslerella</taxon>
    </lineage>
</organism>
<proteinExistence type="predicted"/>
<accession>W7HU30</accession>